<dbReference type="PROSITE" id="PS50070">
    <property type="entry name" value="KRINGLE_2"/>
    <property type="match status" value="1"/>
</dbReference>
<accession>A0A7S1RNE6</accession>
<protein>
    <recommendedName>
        <fullName evidence="2">Kringle domain-containing protein</fullName>
    </recommendedName>
</protein>
<gene>
    <name evidence="3" type="ORF">ACAT0790_LOCUS47805</name>
</gene>
<feature type="signal peptide" evidence="1">
    <location>
        <begin position="1"/>
        <end position="16"/>
    </location>
</feature>
<evidence type="ECO:0000313" key="3">
    <source>
        <dbReference type="EMBL" id="CAD9171036.1"/>
    </source>
</evidence>
<dbReference type="InterPro" id="IPR000001">
    <property type="entry name" value="Kringle"/>
</dbReference>
<sequence length="253" mass="27663">MLPRSVFLVLVGSASSVLLRSPLSGATRDASNRTASDACECLAWKGVYAHGSTRCGAVFEMGWSPHACKRVFKRLKKNYCLNVNQTKNVGQWCYVSSACQQLNGGTEVYESPGINWKLCKAGEDPVSHMLGVDQLVNTATQSDIEISQLAQMFYPVLQDAYWEQAKAYFDAARNATDFSHFPPKLRGKLSETMASGRAVVFRSANRNTLPPYGVLKGTNLWEMSFSEGGGSTANGAMSLHRASLQLARNTSME</sequence>
<name>A0A7S1RNE6_ALECA</name>
<feature type="domain" description="Kringle" evidence="2">
    <location>
        <begin position="24"/>
        <end position="127"/>
    </location>
</feature>
<keyword evidence="1" id="KW-0732">Signal</keyword>
<feature type="chain" id="PRO_5031428558" description="Kringle domain-containing protein" evidence="1">
    <location>
        <begin position="17"/>
        <end position="253"/>
    </location>
</feature>
<dbReference type="AlphaFoldDB" id="A0A7S1RNE6"/>
<reference evidence="3" key="1">
    <citation type="submission" date="2021-01" db="EMBL/GenBank/DDBJ databases">
        <authorList>
            <person name="Corre E."/>
            <person name="Pelletier E."/>
            <person name="Niang G."/>
            <person name="Scheremetjew M."/>
            <person name="Finn R."/>
            <person name="Kale V."/>
            <person name="Holt S."/>
            <person name="Cochrane G."/>
            <person name="Meng A."/>
            <person name="Brown T."/>
            <person name="Cohen L."/>
        </authorList>
    </citation>
    <scope>NUCLEOTIDE SEQUENCE</scope>
    <source>
        <strain evidence="3">OF101</strain>
    </source>
</reference>
<dbReference type="EMBL" id="HBGE01080052">
    <property type="protein sequence ID" value="CAD9171036.1"/>
    <property type="molecule type" value="Transcribed_RNA"/>
</dbReference>
<proteinExistence type="predicted"/>
<organism evidence="3">
    <name type="scientific">Alexandrium catenella</name>
    <name type="common">Red tide dinoflagellate</name>
    <name type="synonym">Gonyaulax catenella</name>
    <dbReference type="NCBI Taxonomy" id="2925"/>
    <lineage>
        <taxon>Eukaryota</taxon>
        <taxon>Sar</taxon>
        <taxon>Alveolata</taxon>
        <taxon>Dinophyceae</taxon>
        <taxon>Gonyaulacales</taxon>
        <taxon>Pyrocystaceae</taxon>
        <taxon>Alexandrium</taxon>
    </lineage>
</organism>
<evidence type="ECO:0000256" key="1">
    <source>
        <dbReference type="SAM" id="SignalP"/>
    </source>
</evidence>
<evidence type="ECO:0000259" key="2">
    <source>
        <dbReference type="PROSITE" id="PS50070"/>
    </source>
</evidence>